<accession>A0A2M8QEJ1</accession>
<dbReference type="PANTHER" id="PTHR30193">
    <property type="entry name" value="ABC TRANSPORTER PERMEASE PROTEIN"/>
    <property type="match status" value="1"/>
</dbReference>
<dbReference type="GO" id="GO:0055085">
    <property type="term" value="P:transmembrane transport"/>
    <property type="evidence" value="ECO:0007669"/>
    <property type="project" value="InterPro"/>
</dbReference>
<dbReference type="InterPro" id="IPR051393">
    <property type="entry name" value="ABC_transporter_permease"/>
</dbReference>
<feature type="transmembrane region" description="Helical" evidence="7">
    <location>
        <begin position="71"/>
        <end position="92"/>
    </location>
</feature>
<feature type="transmembrane region" description="Helical" evidence="7">
    <location>
        <begin position="263"/>
        <end position="284"/>
    </location>
</feature>
<dbReference type="Gene3D" id="1.10.3720.10">
    <property type="entry name" value="MetI-like"/>
    <property type="match status" value="1"/>
</dbReference>
<dbReference type="GO" id="GO:0005886">
    <property type="term" value="C:plasma membrane"/>
    <property type="evidence" value="ECO:0007669"/>
    <property type="project" value="UniProtKB-SubCell"/>
</dbReference>
<organism evidence="9 10">
    <name type="scientific">Candidatus Thermofonsia Clade 3 bacterium</name>
    <dbReference type="NCBI Taxonomy" id="2364212"/>
    <lineage>
        <taxon>Bacteria</taxon>
        <taxon>Bacillati</taxon>
        <taxon>Chloroflexota</taxon>
        <taxon>Candidatus Thermofontia</taxon>
        <taxon>Candidatus Thermofonsia Clade 3</taxon>
    </lineage>
</organism>
<name>A0A2M8QEJ1_9CHLR</name>
<proteinExistence type="inferred from homology"/>
<feature type="transmembrane region" description="Helical" evidence="7">
    <location>
        <begin position="206"/>
        <end position="225"/>
    </location>
</feature>
<dbReference type="EMBL" id="PGTN01000020">
    <property type="protein sequence ID" value="PJF48221.1"/>
    <property type="molecule type" value="Genomic_DNA"/>
</dbReference>
<evidence type="ECO:0000259" key="8">
    <source>
        <dbReference type="PROSITE" id="PS50928"/>
    </source>
</evidence>
<keyword evidence="6 7" id="KW-0472">Membrane</keyword>
<evidence type="ECO:0000256" key="4">
    <source>
        <dbReference type="ARBA" id="ARBA00022692"/>
    </source>
</evidence>
<keyword evidence="4 7" id="KW-0812">Transmembrane</keyword>
<comment type="caution">
    <text evidence="9">The sequence shown here is derived from an EMBL/GenBank/DDBJ whole genome shotgun (WGS) entry which is preliminary data.</text>
</comment>
<evidence type="ECO:0000313" key="9">
    <source>
        <dbReference type="EMBL" id="PJF48221.1"/>
    </source>
</evidence>
<sequence>MQTHRALWGYLFALPWVLGLIFFFGGPILASLYFGFTEYAILSPPKFIGLANYDRAFNKDDLFWPSLGRTFLFTLMFVPSAIVGSLALALLLNQKLKGTTFFRTLFYIPHLIPAVALTVLWMAILQPRMGPVNAVLRALGVADPPGWLATRDTALLSVTIINVWAAVGGNTMLIFLAGLQGIPNEYYEAASIDGASAWAKFRKITLPMLSPTIFFNLVLAIIAALKVFTTAWVATQGGPSYATWFFVLHIYNEAFQNFRMGYGSALAWILAVILIAFTLIQVYASRKWVYYDGD</sequence>
<evidence type="ECO:0000256" key="1">
    <source>
        <dbReference type="ARBA" id="ARBA00004651"/>
    </source>
</evidence>
<comment type="subcellular location">
    <subcellularLocation>
        <location evidence="1 7">Cell membrane</location>
        <topology evidence="1 7">Multi-pass membrane protein</topology>
    </subcellularLocation>
</comment>
<feature type="domain" description="ABC transmembrane type-1" evidence="8">
    <location>
        <begin position="67"/>
        <end position="281"/>
    </location>
</feature>
<evidence type="ECO:0000256" key="3">
    <source>
        <dbReference type="ARBA" id="ARBA00022475"/>
    </source>
</evidence>
<evidence type="ECO:0000256" key="2">
    <source>
        <dbReference type="ARBA" id="ARBA00022448"/>
    </source>
</evidence>
<dbReference type="Pfam" id="PF00528">
    <property type="entry name" value="BPD_transp_1"/>
    <property type="match status" value="1"/>
</dbReference>
<protein>
    <submittedName>
        <fullName evidence="9">ABC transporter permease</fullName>
    </submittedName>
</protein>
<evidence type="ECO:0000256" key="7">
    <source>
        <dbReference type="RuleBase" id="RU363032"/>
    </source>
</evidence>
<dbReference type="Proteomes" id="UP000230790">
    <property type="component" value="Unassembled WGS sequence"/>
</dbReference>
<feature type="transmembrane region" description="Helical" evidence="7">
    <location>
        <begin position="7"/>
        <end position="36"/>
    </location>
</feature>
<keyword evidence="2 7" id="KW-0813">Transport</keyword>
<dbReference type="AlphaFoldDB" id="A0A2M8QEJ1"/>
<dbReference type="CDD" id="cd06261">
    <property type="entry name" value="TM_PBP2"/>
    <property type="match status" value="1"/>
</dbReference>
<keyword evidence="3" id="KW-1003">Cell membrane</keyword>
<keyword evidence="5 7" id="KW-1133">Transmembrane helix</keyword>
<dbReference type="SUPFAM" id="SSF161098">
    <property type="entry name" value="MetI-like"/>
    <property type="match status" value="1"/>
</dbReference>
<comment type="similarity">
    <text evidence="7">Belongs to the binding-protein-dependent transport system permease family.</text>
</comment>
<dbReference type="InterPro" id="IPR035906">
    <property type="entry name" value="MetI-like_sf"/>
</dbReference>
<evidence type="ECO:0000256" key="6">
    <source>
        <dbReference type="ARBA" id="ARBA00023136"/>
    </source>
</evidence>
<evidence type="ECO:0000313" key="10">
    <source>
        <dbReference type="Proteomes" id="UP000230790"/>
    </source>
</evidence>
<dbReference type="PROSITE" id="PS50928">
    <property type="entry name" value="ABC_TM1"/>
    <property type="match status" value="1"/>
</dbReference>
<feature type="transmembrane region" description="Helical" evidence="7">
    <location>
        <begin position="104"/>
        <end position="124"/>
    </location>
</feature>
<reference evidence="9 10" key="1">
    <citation type="submission" date="2017-11" db="EMBL/GenBank/DDBJ databases">
        <title>Evolution of Phototrophy in the Chloroflexi Phylum Driven by Horizontal Gene Transfer.</title>
        <authorList>
            <person name="Ward L.M."/>
            <person name="Hemp J."/>
            <person name="Shih P.M."/>
            <person name="Mcglynn S.E."/>
            <person name="Fischer W."/>
        </authorList>
    </citation>
    <scope>NUCLEOTIDE SEQUENCE [LARGE SCALE GENOMIC DNA]</scope>
    <source>
        <strain evidence="9">JP3_7</strain>
    </source>
</reference>
<feature type="transmembrane region" description="Helical" evidence="7">
    <location>
        <begin position="154"/>
        <end position="177"/>
    </location>
</feature>
<evidence type="ECO:0000256" key="5">
    <source>
        <dbReference type="ARBA" id="ARBA00022989"/>
    </source>
</evidence>
<dbReference type="InterPro" id="IPR000515">
    <property type="entry name" value="MetI-like"/>
</dbReference>
<gene>
    <name evidence="9" type="ORF">CUN48_04515</name>
</gene>
<dbReference type="PANTHER" id="PTHR30193:SF1">
    <property type="entry name" value="ABC TRANSPORTER PERMEASE PROTEIN YESP-RELATED"/>
    <property type="match status" value="1"/>
</dbReference>